<dbReference type="Pfam" id="PF01381">
    <property type="entry name" value="HTH_3"/>
    <property type="match status" value="1"/>
</dbReference>
<dbReference type="AlphaFoldDB" id="A0A9D1W962"/>
<organism evidence="3 4">
    <name type="scientific">Candidatus Sphingobacterium stercoripullorum</name>
    <dbReference type="NCBI Taxonomy" id="2838759"/>
    <lineage>
        <taxon>Bacteria</taxon>
        <taxon>Pseudomonadati</taxon>
        <taxon>Bacteroidota</taxon>
        <taxon>Sphingobacteriia</taxon>
        <taxon>Sphingobacteriales</taxon>
        <taxon>Sphingobacteriaceae</taxon>
        <taxon>Sphingobacterium</taxon>
    </lineage>
</organism>
<dbReference type="GO" id="GO:0003677">
    <property type="term" value="F:DNA binding"/>
    <property type="evidence" value="ECO:0007669"/>
    <property type="project" value="UniProtKB-KW"/>
</dbReference>
<keyword evidence="1" id="KW-0238">DNA-binding</keyword>
<evidence type="ECO:0000259" key="2">
    <source>
        <dbReference type="PROSITE" id="PS50943"/>
    </source>
</evidence>
<proteinExistence type="predicted"/>
<dbReference type="PANTHER" id="PTHR46558">
    <property type="entry name" value="TRACRIPTIONAL REGULATORY PROTEIN-RELATED-RELATED"/>
    <property type="match status" value="1"/>
</dbReference>
<dbReference type="Gene3D" id="1.10.260.40">
    <property type="entry name" value="lambda repressor-like DNA-binding domains"/>
    <property type="match status" value="1"/>
</dbReference>
<dbReference type="SUPFAM" id="SSF47413">
    <property type="entry name" value="lambda repressor-like DNA-binding domains"/>
    <property type="match status" value="1"/>
</dbReference>
<protein>
    <submittedName>
        <fullName evidence="3">Helix-turn-helix domain-containing protein</fullName>
    </submittedName>
</protein>
<comment type="caution">
    <text evidence="3">The sequence shown here is derived from an EMBL/GenBank/DDBJ whole genome shotgun (WGS) entry which is preliminary data.</text>
</comment>
<dbReference type="Proteomes" id="UP000824156">
    <property type="component" value="Unassembled WGS sequence"/>
</dbReference>
<dbReference type="InterPro" id="IPR010982">
    <property type="entry name" value="Lambda_DNA-bd_dom_sf"/>
</dbReference>
<feature type="non-terminal residue" evidence="3">
    <location>
        <position position="179"/>
    </location>
</feature>
<dbReference type="SMART" id="SM00530">
    <property type="entry name" value="HTH_XRE"/>
    <property type="match status" value="1"/>
</dbReference>
<evidence type="ECO:0000313" key="4">
    <source>
        <dbReference type="Proteomes" id="UP000824156"/>
    </source>
</evidence>
<dbReference type="CDD" id="cd00093">
    <property type="entry name" value="HTH_XRE"/>
    <property type="match status" value="1"/>
</dbReference>
<dbReference type="EMBL" id="DXEZ01000102">
    <property type="protein sequence ID" value="HIX54077.1"/>
    <property type="molecule type" value="Genomic_DNA"/>
</dbReference>
<dbReference type="PANTHER" id="PTHR46558:SF11">
    <property type="entry name" value="HTH-TYPE TRANSCRIPTIONAL REGULATOR XRE"/>
    <property type="match status" value="1"/>
</dbReference>
<sequence length="179" mass="21024">MNRLKELRKRKKDTQAELANLMGVNAKTISRWEKGEFEIKPAQAKMLAEHFNISISYLMGYSDKKEPYYSDEILIGDGQGGYTSLSSERENELSELYFEHLEEEFVKFLKRYDFVISDNEIKAVLNHISNLNINTHRSDEYTRLVDLVMEEKIDLKKIGYSKLGDNFRSWKGFDDFKKS</sequence>
<evidence type="ECO:0000313" key="3">
    <source>
        <dbReference type="EMBL" id="HIX54077.1"/>
    </source>
</evidence>
<reference evidence="3" key="2">
    <citation type="submission" date="2021-04" db="EMBL/GenBank/DDBJ databases">
        <authorList>
            <person name="Gilroy R."/>
        </authorList>
    </citation>
    <scope>NUCLEOTIDE SEQUENCE</scope>
    <source>
        <strain evidence="3">1719</strain>
    </source>
</reference>
<reference evidence="3" key="1">
    <citation type="journal article" date="2021" name="PeerJ">
        <title>Extensive microbial diversity within the chicken gut microbiome revealed by metagenomics and culture.</title>
        <authorList>
            <person name="Gilroy R."/>
            <person name="Ravi A."/>
            <person name="Getino M."/>
            <person name="Pursley I."/>
            <person name="Horton D.L."/>
            <person name="Alikhan N.F."/>
            <person name="Baker D."/>
            <person name="Gharbi K."/>
            <person name="Hall N."/>
            <person name="Watson M."/>
            <person name="Adriaenssens E.M."/>
            <person name="Foster-Nyarko E."/>
            <person name="Jarju S."/>
            <person name="Secka A."/>
            <person name="Antonio M."/>
            <person name="Oren A."/>
            <person name="Chaudhuri R.R."/>
            <person name="La Ragione R."/>
            <person name="Hildebrand F."/>
            <person name="Pallen M.J."/>
        </authorList>
    </citation>
    <scope>NUCLEOTIDE SEQUENCE</scope>
    <source>
        <strain evidence="3">1719</strain>
    </source>
</reference>
<dbReference type="InterPro" id="IPR001387">
    <property type="entry name" value="Cro/C1-type_HTH"/>
</dbReference>
<gene>
    <name evidence="3" type="ORF">H9853_03555</name>
</gene>
<evidence type="ECO:0000256" key="1">
    <source>
        <dbReference type="ARBA" id="ARBA00023125"/>
    </source>
</evidence>
<accession>A0A9D1W962</accession>
<feature type="domain" description="HTH cro/C1-type" evidence="2">
    <location>
        <begin position="4"/>
        <end position="58"/>
    </location>
</feature>
<dbReference type="PROSITE" id="PS50943">
    <property type="entry name" value="HTH_CROC1"/>
    <property type="match status" value="1"/>
</dbReference>
<name>A0A9D1W962_9SPHI</name>